<dbReference type="SUPFAM" id="SSF68906">
    <property type="entry name" value="SAP domain"/>
    <property type="match status" value="1"/>
</dbReference>
<dbReference type="AlphaFoldDB" id="A0A0R1WRI9"/>
<dbReference type="PATRIC" id="fig|1423774.3.peg.2554"/>
<dbReference type="InterPro" id="IPR036361">
    <property type="entry name" value="SAP_dom_sf"/>
</dbReference>
<organism evidence="2 3">
    <name type="scientific">Companilactobacillus nantensis DSM 16982</name>
    <dbReference type="NCBI Taxonomy" id="1423774"/>
    <lineage>
        <taxon>Bacteria</taxon>
        <taxon>Bacillati</taxon>
        <taxon>Bacillota</taxon>
        <taxon>Bacilli</taxon>
        <taxon>Lactobacillales</taxon>
        <taxon>Lactobacillaceae</taxon>
        <taxon>Companilactobacillus</taxon>
    </lineage>
</organism>
<evidence type="ECO:0000313" key="2">
    <source>
        <dbReference type="EMBL" id="KRM17699.1"/>
    </source>
</evidence>
<evidence type="ECO:0000313" key="3">
    <source>
        <dbReference type="Proteomes" id="UP000051302"/>
    </source>
</evidence>
<dbReference type="Proteomes" id="UP000051302">
    <property type="component" value="Unassembled WGS sequence"/>
</dbReference>
<gene>
    <name evidence="2" type="ORF">FD31_GL002458</name>
</gene>
<keyword evidence="3" id="KW-1185">Reference proteome</keyword>
<dbReference type="Pfam" id="PF18953">
    <property type="entry name" value="SAP_new25"/>
    <property type="match status" value="1"/>
</dbReference>
<feature type="domain" description="SAP" evidence="1">
    <location>
        <begin position="20"/>
        <end position="54"/>
    </location>
</feature>
<accession>A0A0R1WRI9</accession>
<proteinExistence type="predicted"/>
<dbReference type="EMBL" id="AZFV01000007">
    <property type="protein sequence ID" value="KRM17699.1"/>
    <property type="molecule type" value="Genomic_DNA"/>
</dbReference>
<protein>
    <recommendedName>
        <fullName evidence="1">SAP domain-containing protein</fullName>
    </recommendedName>
</protein>
<name>A0A0R1WRI9_9LACO</name>
<comment type="caution">
    <text evidence="2">The sequence shown here is derived from an EMBL/GenBank/DDBJ whole genome shotgun (WGS) entry which is preliminary data.</text>
</comment>
<reference evidence="2 3" key="1">
    <citation type="journal article" date="2015" name="Genome Announc.">
        <title>Expanding the biotechnology potential of lactobacilli through comparative genomics of 213 strains and associated genera.</title>
        <authorList>
            <person name="Sun Z."/>
            <person name="Harris H.M."/>
            <person name="McCann A."/>
            <person name="Guo C."/>
            <person name="Argimon S."/>
            <person name="Zhang W."/>
            <person name="Yang X."/>
            <person name="Jeffery I.B."/>
            <person name="Cooney J.C."/>
            <person name="Kagawa T.F."/>
            <person name="Liu W."/>
            <person name="Song Y."/>
            <person name="Salvetti E."/>
            <person name="Wrobel A."/>
            <person name="Rasinkangas P."/>
            <person name="Parkhill J."/>
            <person name="Rea M.C."/>
            <person name="O'Sullivan O."/>
            <person name="Ritari J."/>
            <person name="Douillard F.P."/>
            <person name="Paul Ross R."/>
            <person name="Yang R."/>
            <person name="Briner A.E."/>
            <person name="Felis G.E."/>
            <person name="de Vos W.M."/>
            <person name="Barrangou R."/>
            <person name="Klaenhammer T.R."/>
            <person name="Caufield P.W."/>
            <person name="Cui Y."/>
            <person name="Zhang H."/>
            <person name="O'Toole P.W."/>
        </authorList>
    </citation>
    <scope>NUCLEOTIDE SEQUENCE [LARGE SCALE GENOMIC DNA]</scope>
    <source>
        <strain evidence="2 3">DSM 16982</strain>
    </source>
</reference>
<dbReference type="PROSITE" id="PS50800">
    <property type="entry name" value="SAP"/>
    <property type="match status" value="1"/>
</dbReference>
<sequence length="197" mass="23010">MSLPIDSIKSRQITQTDFESKYFYKTELQSICRSLDLNTTGTKYDLNKRIINYLNSETQPIIVMKKQHTVSKVLTLDTSIIDGVKLNQTLRDFLAQHYHQEFFKFSKEMAVAIRNAKKTNDSTVTIQTLIDIHDRKLLIDTKKDDVSYQWNQFVKDFCADSATQKFSNKLKSAAILWKIVKNQPDKRYSHQLLKHLS</sequence>
<dbReference type="SMART" id="SM00513">
    <property type="entry name" value="SAP"/>
    <property type="match status" value="1"/>
</dbReference>
<dbReference type="InterPro" id="IPR003034">
    <property type="entry name" value="SAP_dom"/>
</dbReference>
<evidence type="ECO:0000259" key="1">
    <source>
        <dbReference type="PROSITE" id="PS50800"/>
    </source>
</evidence>
<dbReference type="RefSeq" id="WP_057891549.1">
    <property type="nucleotide sequence ID" value="NZ_AZFV01000007.1"/>
</dbReference>
<dbReference type="STRING" id="1423774.FD31_GL002458"/>